<evidence type="ECO:0000313" key="10">
    <source>
        <dbReference type="Proteomes" id="UP000055019"/>
    </source>
</evidence>
<dbReference type="PANTHER" id="PTHR43820:SF5">
    <property type="entry name" value="HIGH-AFFINITY BRANCHED-CHAIN AMINO ACID TRANSPORT ATP-BINDING PROTEIN"/>
    <property type="match status" value="1"/>
</dbReference>
<reference evidence="9" key="1">
    <citation type="submission" date="2016-01" db="EMBL/GenBank/DDBJ databases">
        <authorList>
            <person name="Peeters C."/>
        </authorList>
    </citation>
    <scope>NUCLEOTIDE SEQUENCE [LARGE SCALE GENOMIC DNA]</scope>
    <source>
        <strain evidence="9">LMG 29317</strain>
    </source>
</reference>
<dbReference type="InterPro" id="IPR052156">
    <property type="entry name" value="BCAA_Transport_ATP-bd_LivF"/>
</dbReference>
<dbReference type="GO" id="GO:0016887">
    <property type="term" value="F:ATP hydrolysis activity"/>
    <property type="evidence" value="ECO:0007669"/>
    <property type="project" value="InterPro"/>
</dbReference>
<evidence type="ECO:0000256" key="7">
    <source>
        <dbReference type="ARBA" id="ARBA00022970"/>
    </source>
</evidence>
<evidence type="ECO:0000256" key="5">
    <source>
        <dbReference type="ARBA" id="ARBA00022741"/>
    </source>
</evidence>
<evidence type="ECO:0000256" key="1">
    <source>
        <dbReference type="ARBA" id="ARBA00005417"/>
    </source>
</evidence>
<accession>A0A158KKA1</accession>
<evidence type="ECO:0000256" key="3">
    <source>
        <dbReference type="ARBA" id="ARBA00022475"/>
    </source>
</evidence>
<evidence type="ECO:0000256" key="2">
    <source>
        <dbReference type="ARBA" id="ARBA00022448"/>
    </source>
</evidence>
<dbReference type="SUPFAM" id="SSF52540">
    <property type="entry name" value="P-loop containing nucleoside triphosphate hydrolases"/>
    <property type="match status" value="1"/>
</dbReference>
<keyword evidence="4" id="KW-0997">Cell inner membrane</keyword>
<evidence type="ECO:0000256" key="4">
    <source>
        <dbReference type="ARBA" id="ARBA00022519"/>
    </source>
</evidence>
<dbReference type="PROSITE" id="PS50893">
    <property type="entry name" value="ABC_TRANSPORTER_2"/>
    <property type="match status" value="1"/>
</dbReference>
<keyword evidence="4" id="KW-0472">Membrane</keyword>
<dbReference type="GO" id="GO:0015658">
    <property type="term" value="F:branched-chain amino acid transmembrane transporter activity"/>
    <property type="evidence" value="ECO:0007669"/>
    <property type="project" value="TreeGrafter"/>
</dbReference>
<proteinExistence type="inferred from homology"/>
<dbReference type="GO" id="GO:0015807">
    <property type="term" value="P:L-amino acid transport"/>
    <property type="evidence" value="ECO:0007669"/>
    <property type="project" value="TreeGrafter"/>
</dbReference>
<comment type="similarity">
    <text evidence="1">Belongs to the ABC transporter superfamily.</text>
</comment>
<dbReference type="OrthoDB" id="9776369at2"/>
<dbReference type="InterPro" id="IPR027417">
    <property type="entry name" value="P-loop_NTPase"/>
</dbReference>
<dbReference type="Pfam" id="PF00005">
    <property type="entry name" value="ABC_tran"/>
    <property type="match status" value="1"/>
</dbReference>
<name>A0A158KKA1_9BURK</name>
<feature type="domain" description="ABC transporter" evidence="8">
    <location>
        <begin position="3"/>
        <end position="235"/>
    </location>
</feature>
<dbReference type="PANTHER" id="PTHR43820">
    <property type="entry name" value="HIGH-AFFINITY BRANCHED-CHAIN AMINO ACID TRANSPORT ATP-BINDING PROTEIN LIVF"/>
    <property type="match status" value="1"/>
</dbReference>
<keyword evidence="10" id="KW-1185">Reference proteome</keyword>
<keyword evidence="7" id="KW-0029">Amino-acid transport</keyword>
<dbReference type="RefSeq" id="WP_061150181.1">
    <property type="nucleotide sequence ID" value="NZ_FCOM02000036.1"/>
</dbReference>
<dbReference type="SMART" id="SM00382">
    <property type="entry name" value="AAA"/>
    <property type="match status" value="1"/>
</dbReference>
<keyword evidence="2" id="KW-0813">Transport</keyword>
<dbReference type="InterPro" id="IPR003439">
    <property type="entry name" value="ABC_transporter-like_ATP-bd"/>
</dbReference>
<dbReference type="AlphaFoldDB" id="A0A158KKA1"/>
<comment type="caution">
    <text evidence="9">The sequence shown here is derived from an EMBL/GenBank/DDBJ whole genome shotgun (WGS) entry which is preliminary data.</text>
</comment>
<keyword evidence="3" id="KW-1003">Cell membrane</keyword>
<keyword evidence="5" id="KW-0547">Nucleotide-binding</keyword>
<dbReference type="Proteomes" id="UP000055019">
    <property type="component" value="Unassembled WGS sequence"/>
</dbReference>
<sequence>MLLELKNLRAGYGQTPVLHGLDLNLERGQMVSILGRNGVGKTTLLRAIAGAISMQDGDILFDGSSLRGTPMHKRALRGIAYVPQGRDIFPSLSVQDNLKAAAFGTKRKDWQEAIDELYIEFPMLKEKADERGDSLSGGQQQILALARALITRPSLLLLDEPSEGIQPSIVDQIASTVRRINQRDNIAVMVVEQNLEFVARMGAHCRLVDKGRVVFECDPEQIVSDANLQRQYLGV</sequence>
<evidence type="ECO:0000313" key="9">
    <source>
        <dbReference type="EMBL" id="SAL81189.1"/>
    </source>
</evidence>
<keyword evidence="6" id="KW-0067">ATP-binding</keyword>
<dbReference type="EMBL" id="FCOM02000036">
    <property type="protein sequence ID" value="SAL81189.1"/>
    <property type="molecule type" value="Genomic_DNA"/>
</dbReference>
<dbReference type="InterPro" id="IPR003593">
    <property type="entry name" value="AAA+_ATPase"/>
</dbReference>
<protein>
    <submittedName>
        <fullName evidence="9">ABC transporter related</fullName>
    </submittedName>
</protein>
<dbReference type="CDD" id="cd03224">
    <property type="entry name" value="ABC_TM1139_LivF_branched"/>
    <property type="match status" value="1"/>
</dbReference>
<organism evidence="9 10">
    <name type="scientific">Caballeronia arvi</name>
    <dbReference type="NCBI Taxonomy" id="1777135"/>
    <lineage>
        <taxon>Bacteria</taxon>
        <taxon>Pseudomonadati</taxon>
        <taxon>Pseudomonadota</taxon>
        <taxon>Betaproteobacteria</taxon>
        <taxon>Burkholderiales</taxon>
        <taxon>Burkholderiaceae</taxon>
        <taxon>Caballeronia</taxon>
    </lineage>
</organism>
<evidence type="ECO:0000256" key="6">
    <source>
        <dbReference type="ARBA" id="ARBA00022840"/>
    </source>
</evidence>
<dbReference type="Gene3D" id="3.40.50.300">
    <property type="entry name" value="P-loop containing nucleotide triphosphate hydrolases"/>
    <property type="match status" value="1"/>
</dbReference>
<gene>
    <name evidence="9" type="ORF">AWB74_05886</name>
</gene>
<evidence type="ECO:0000259" key="8">
    <source>
        <dbReference type="PROSITE" id="PS50893"/>
    </source>
</evidence>
<dbReference type="GO" id="GO:0005524">
    <property type="term" value="F:ATP binding"/>
    <property type="evidence" value="ECO:0007669"/>
    <property type="project" value="UniProtKB-KW"/>
</dbReference>